<name>A0A7X8SI95_9BACT</name>
<evidence type="ECO:0000256" key="2">
    <source>
        <dbReference type="ARBA" id="ARBA00022670"/>
    </source>
</evidence>
<proteinExistence type="inferred from homology"/>
<protein>
    <submittedName>
        <fullName evidence="6">C40 family peptidase</fullName>
    </submittedName>
</protein>
<evidence type="ECO:0000259" key="5">
    <source>
        <dbReference type="PROSITE" id="PS51935"/>
    </source>
</evidence>
<evidence type="ECO:0000256" key="4">
    <source>
        <dbReference type="ARBA" id="ARBA00022807"/>
    </source>
</evidence>
<accession>A0A7X8SI95</accession>
<evidence type="ECO:0000256" key="3">
    <source>
        <dbReference type="ARBA" id="ARBA00022801"/>
    </source>
</evidence>
<dbReference type="SUPFAM" id="SSF54001">
    <property type="entry name" value="Cysteine proteinases"/>
    <property type="match status" value="1"/>
</dbReference>
<comment type="similarity">
    <text evidence="1">Belongs to the peptidase C40 family.</text>
</comment>
<dbReference type="InterPro" id="IPR000064">
    <property type="entry name" value="NLP_P60_dom"/>
</dbReference>
<dbReference type="GO" id="GO:0008234">
    <property type="term" value="F:cysteine-type peptidase activity"/>
    <property type="evidence" value="ECO:0007669"/>
    <property type="project" value="UniProtKB-KW"/>
</dbReference>
<reference evidence="6 7" key="1">
    <citation type="submission" date="2020-04" db="EMBL/GenBank/DDBJ databases">
        <title>Flammeovirga sp. SR4, a novel species isolated from seawater.</title>
        <authorList>
            <person name="Wang X."/>
        </authorList>
    </citation>
    <scope>NUCLEOTIDE SEQUENCE [LARGE SCALE GENOMIC DNA]</scope>
    <source>
        <strain evidence="6 7">SR4</strain>
    </source>
</reference>
<keyword evidence="4" id="KW-0788">Thiol protease</keyword>
<dbReference type="PANTHER" id="PTHR47053">
    <property type="entry name" value="MUREIN DD-ENDOPEPTIDASE MEPH-RELATED"/>
    <property type="match status" value="1"/>
</dbReference>
<evidence type="ECO:0000313" key="6">
    <source>
        <dbReference type="EMBL" id="NLR90759.1"/>
    </source>
</evidence>
<dbReference type="Proteomes" id="UP000585050">
    <property type="component" value="Unassembled WGS sequence"/>
</dbReference>
<dbReference type="Gene3D" id="3.90.1720.10">
    <property type="entry name" value="endopeptidase domain like (from Nostoc punctiforme)"/>
    <property type="match status" value="1"/>
</dbReference>
<evidence type="ECO:0000256" key="1">
    <source>
        <dbReference type="ARBA" id="ARBA00007074"/>
    </source>
</evidence>
<dbReference type="AlphaFoldDB" id="A0A7X8SI95"/>
<gene>
    <name evidence="6" type="ORF">HGP29_06060</name>
</gene>
<keyword evidence="2" id="KW-0645">Protease</keyword>
<dbReference type="GO" id="GO:0006508">
    <property type="term" value="P:proteolysis"/>
    <property type="evidence" value="ECO:0007669"/>
    <property type="project" value="UniProtKB-KW"/>
</dbReference>
<dbReference type="EMBL" id="JABAIL010000002">
    <property type="protein sequence ID" value="NLR90759.1"/>
    <property type="molecule type" value="Genomic_DNA"/>
</dbReference>
<keyword evidence="7" id="KW-1185">Reference proteome</keyword>
<feature type="domain" description="NlpC/P60" evidence="5">
    <location>
        <begin position="182"/>
        <end position="312"/>
    </location>
</feature>
<dbReference type="Pfam" id="PF00877">
    <property type="entry name" value="NLPC_P60"/>
    <property type="match status" value="1"/>
</dbReference>
<sequence>MKKLLLLFIGIITIHSLHAQSIEKLRKTLNKGKYEKVMHLGMKAQQKYPDAAYPFLYMSWAAWFEGQGQLNYAKTQWRYINTSLKNYELYCQKIDDPQKKDRVLTNKLRQYLEEFYDKSITFDRPDEANLANNWSIKLFDEPLNIKEEASPILTAEVEEISPFSFSFSEGIYETFFKAEDIKTSPEKIAKKADDYIGVPYKYAKEDPYDGFDCSGFVLYVYKQFGFEFPHNSKRIAMLGKSIPLGQVQEGDIVCFGAENANNYKDVYHIGIIYRIEKEDVKMIHCGTSTGVVVADLNKGYWNEQSFFIKRLMTLEHDIFIK</sequence>
<dbReference type="InterPro" id="IPR038765">
    <property type="entry name" value="Papain-like_cys_pep_sf"/>
</dbReference>
<dbReference type="RefSeq" id="WP_168881476.1">
    <property type="nucleotide sequence ID" value="NZ_JABAIL010000002.1"/>
</dbReference>
<keyword evidence="3" id="KW-0378">Hydrolase</keyword>
<dbReference type="PROSITE" id="PS51935">
    <property type="entry name" value="NLPC_P60"/>
    <property type="match status" value="1"/>
</dbReference>
<evidence type="ECO:0000313" key="7">
    <source>
        <dbReference type="Proteomes" id="UP000585050"/>
    </source>
</evidence>
<comment type="caution">
    <text evidence="6">The sequence shown here is derived from an EMBL/GenBank/DDBJ whole genome shotgun (WGS) entry which is preliminary data.</text>
</comment>
<dbReference type="InterPro" id="IPR051202">
    <property type="entry name" value="Peptidase_C40"/>
</dbReference>
<dbReference type="PANTHER" id="PTHR47053:SF1">
    <property type="entry name" value="MUREIN DD-ENDOPEPTIDASE MEPH-RELATED"/>
    <property type="match status" value="1"/>
</dbReference>
<organism evidence="6 7">
    <name type="scientific">Flammeovirga agarivorans</name>
    <dbReference type="NCBI Taxonomy" id="2726742"/>
    <lineage>
        <taxon>Bacteria</taxon>
        <taxon>Pseudomonadati</taxon>
        <taxon>Bacteroidota</taxon>
        <taxon>Cytophagia</taxon>
        <taxon>Cytophagales</taxon>
        <taxon>Flammeovirgaceae</taxon>
        <taxon>Flammeovirga</taxon>
    </lineage>
</organism>